<feature type="repeat" description="ANK" evidence="3">
    <location>
        <begin position="238"/>
        <end position="270"/>
    </location>
</feature>
<keyword evidence="2 3" id="KW-0040">ANK repeat</keyword>
<dbReference type="AlphaFoldDB" id="A0A318Z1F3"/>
<dbReference type="PANTHER" id="PTHR24171">
    <property type="entry name" value="ANKYRIN REPEAT DOMAIN-CONTAINING PROTEIN 39-RELATED"/>
    <property type="match status" value="1"/>
</dbReference>
<evidence type="ECO:0000259" key="4">
    <source>
        <dbReference type="PROSITE" id="PS50181"/>
    </source>
</evidence>
<dbReference type="SUPFAM" id="SSF81383">
    <property type="entry name" value="F-box domain"/>
    <property type="match status" value="1"/>
</dbReference>
<dbReference type="Pfam" id="PF00023">
    <property type="entry name" value="Ank"/>
    <property type="match status" value="1"/>
</dbReference>
<protein>
    <submittedName>
        <fullName evidence="5">Ankyrin</fullName>
    </submittedName>
</protein>
<dbReference type="SUPFAM" id="SSF48403">
    <property type="entry name" value="Ankyrin repeat"/>
    <property type="match status" value="2"/>
</dbReference>
<dbReference type="SMART" id="SM00248">
    <property type="entry name" value="ANK"/>
    <property type="match status" value="10"/>
</dbReference>
<dbReference type="OrthoDB" id="366390at2759"/>
<feature type="domain" description="F-box" evidence="4">
    <location>
        <begin position="1"/>
        <end position="50"/>
    </location>
</feature>
<dbReference type="SMART" id="SM00256">
    <property type="entry name" value="FBOX"/>
    <property type="match status" value="1"/>
</dbReference>
<dbReference type="Pfam" id="PF13637">
    <property type="entry name" value="Ank_4"/>
    <property type="match status" value="1"/>
</dbReference>
<reference evidence="5" key="1">
    <citation type="submission" date="2016-12" db="EMBL/GenBank/DDBJ databases">
        <title>The genomes of Aspergillus section Nigri reveals drivers in fungal speciation.</title>
        <authorList>
            <consortium name="DOE Joint Genome Institute"/>
            <person name="Vesth T.C."/>
            <person name="Nybo J."/>
            <person name="Theobald S."/>
            <person name="Brandl J."/>
            <person name="Frisvad J.C."/>
            <person name="Nielsen K.F."/>
            <person name="Lyhne E.K."/>
            <person name="Kogle M.E."/>
            <person name="Kuo A."/>
            <person name="Riley R."/>
            <person name="Clum A."/>
            <person name="Nolan M."/>
            <person name="Lipzen A."/>
            <person name="Salamov A."/>
            <person name="Henrissat B."/>
            <person name="Wiebenga A."/>
            <person name="De Vries R.P."/>
            <person name="Grigoriev I.V."/>
            <person name="Mortensen U.H."/>
            <person name="Andersen M.R."/>
            <person name="Baker S.E."/>
        </authorList>
    </citation>
    <scope>NUCLEOTIDE SEQUENCE [LARGE SCALE GENOMIC DNA]</scope>
    <source>
        <strain evidence="5">CBS 115656</strain>
    </source>
</reference>
<dbReference type="InterPro" id="IPR001810">
    <property type="entry name" value="F-box_dom"/>
</dbReference>
<dbReference type="PROSITE" id="PS50088">
    <property type="entry name" value="ANK_REPEAT"/>
    <property type="match status" value="4"/>
</dbReference>
<evidence type="ECO:0000313" key="5">
    <source>
        <dbReference type="EMBL" id="PYH33998.1"/>
    </source>
</evidence>
<name>A0A318Z1F3_ASPNB</name>
<dbReference type="GeneID" id="37130287"/>
<sequence length="718" mass="81149">MANLNELPTETLLEILSYIDYNRDLTALSQTSRRLYNLTSKSIDQAIRNIFDNCHIYPDESGALRNATFNGNTNCVRRILRAGISPNFHLRLCCQGEPIHVAARRGYADLVRMFIELGVDPNARKARNDFCYENTPLLSAISDGHEEVVRVLIEHGAELEYTAEHRSYEQPLSEATSRGHYGIVKLLLEHGCNPRTPNFLKYSDRSAFEIAGGRNLPILRMFVGSDIPQDYFSAPENHSGNMVIEAMRRNDMPLVKFLLDHGAEFNMANNGLTHCPDRPSNMYLWDDVLYHVGRLSVTFSEEAGYLLRKIDVDNIINERNISAIMRLATGAGRGGNIGLLKRLLDLDWIHTHPAVTPEIWQDIMTSCMAEAAIGGHLEVVRLSLDRGADPNDSVFWKRSEVRAPPLHNAIEGGYTKIVELLLDRGANPFPKNCKTAFEKATARYAPRLTPRARYDIVQLLVNRNLVEADQVWVDTGFFNPKVPVRRTIKRAVRAGVEIFHLVRQHLDVKLDVGNDNHKLAFEEAVEQVDTTIIKEFLEAGFNPNLPDRLLIKAISNYWGRNTREEVVDLLLMYGADINSRYPETDMPHIFSGIYGHTYCSEKDVRFLLQKGADPFVVNRSGEHLFVKVATEGQLSIVKGVLGHFDGEGIPFARVKSMVEKAARAAGSAADTAMASAYEVNPEDIFLSDDAFGKARKIARVEEYIWRWYWRNMYPCPES</sequence>
<feature type="repeat" description="ANK" evidence="3">
    <location>
        <begin position="405"/>
        <end position="433"/>
    </location>
</feature>
<keyword evidence="1" id="KW-0677">Repeat</keyword>
<dbReference type="RefSeq" id="XP_025479476.1">
    <property type="nucleotide sequence ID" value="XM_025627831.1"/>
</dbReference>
<dbReference type="InterPro" id="IPR036770">
    <property type="entry name" value="Ankyrin_rpt-contain_sf"/>
</dbReference>
<dbReference type="PROSITE" id="PS50297">
    <property type="entry name" value="ANK_REP_REGION"/>
    <property type="match status" value="3"/>
</dbReference>
<dbReference type="Pfam" id="PF12937">
    <property type="entry name" value="F-box-like"/>
    <property type="match status" value="1"/>
</dbReference>
<gene>
    <name evidence="5" type="ORF">BO87DRAFT_436595</name>
</gene>
<dbReference type="InterPro" id="IPR002110">
    <property type="entry name" value="Ankyrin_rpt"/>
</dbReference>
<evidence type="ECO:0000256" key="1">
    <source>
        <dbReference type="ARBA" id="ARBA00022737"/>
    </source>
</evidence>
<dbReference type="Gene3D" id="1.25.40.20">
    <property type="entry name" value="Ankyrin repeat-containing domain"/>
    <property type="match status" value="3"/>
</dbReference>
<evidence type="ECO:0000256" key="2">
    <source>
        <dbReference type="ARBA" id="ARBA00023043"/>
    </source>
</evidence>
<dbReference type="PANTHER" id="PTHR24171:SF9">
    <property type="entry name" value="ANKYRIN REPEAT DOMAIN-CONTAINING PROTEIN 39"/>
    <property type="match status" value="1"/>
</dbReference>
<evidence type="ECO:0000256" key="3">
    <source>
        <dbReference type="PROSITE-ProRule" id="PRU00023"/>
    </source>
</evidence>
<proteinExistence type="predicted"/>
<dbReference type="Proteomes" id="UP000247647">
    <property type="component" value="Unassembled WGS sequence"/>
</dbReference>
<dbReference type="InterPro" id="IPR036047">
    <property type="entry name" value="F-box-like_dom_sf"/>
</dbReference>
<feature type="repeat" description="ANK" evidence="3">
    <location>
        <begin position="98"/>
        <end position="126"/>
    </location>
</feature>
<dbReference type="Pfam" id="PF12796">
    <property type="entry name" value="Ank_2"/>
    <property type="match status" value="1"/>
</dbReference>
<dbReference type="PROSITE" id="PS50181">
    <property type="entry name" value="FBOX"/>
    <property type="match status" value="1"/>
</dbReference>
<keyword evidence="6" id="KW-1185">Reference proteome</keyword>
<accession>A0A318Z1F3</accession>
<feature type="repeat" description="ANK" evidence="3">
    <location>
        <begin position="132"/>
        <end position="164"/>
    </location>
</feature>
<dbReference type="EMBL" id="KZ821461">
    <property type="protein sequence ID" value="PYH33998.1"/>
    <property type="molecule type" value="Genomic_DNA"/>
</dbReference>
<organism evidence="5 6">
    <name type="scientific">Aspergillus neoniger (strain CBS 115656)</name>
    <dbReference type="NCBI Taxonomy" id="1448310"/>
    <lineage>
        <taxon>Eukaryota</taxon>
        <taxon>Fungi</taxon>
        <taxon>Dikarya</taxon>
        <taxon>Ascomycota</taxon>
        <taxon>Pezizomycotina</taxon>
        <taxon>Eurotiomycetes</taxon>
        <taxon>Eurotiomycetidae</taxon>
        <taxon>Eurotiales</taxon>
        <taxon>Aspergillaceae</taxon>
        <taxon>Aspergillus</taxon>
        <taxon>Aspergillus subgen. Circumdati</taxon>
    </lineage>
</organism>
<evidence type="ECO:0000313" key="6">
    <source>
        <dbReference type="Proteomes" id="UP000247647"/>
    </source>
</evidence>